<comment type="caution">
    <text evidence="3">The sequence shown here is derived from an EMBL/GenBank/DDBJ whole genome shotgun (WGS) entry which is preliminary data.</text>
</comment>
<sequence>MTDRHDPAELTAFAEALFAAAGLEPGKAAAVATYLVAADLMGHTTHGLGLAAMYLKAIADGTMTAAGDPGTVSDRGAAICWNGRRLPGAWLTSEAVKLAAERAKLHGTATVAIGDSHHNGALATYLTLATDQGLMVSIASSAPSGAHVAPFGGRVGVFSPDPVAHGIPTGGDPILIDISASITTFNMAQRMIREGRLYEHDWLLDRAGNPSRDPKALGEGGSLLTAGGLDHGQKGYGMALQVEALTQGLAGHGRAEAPRALTLATTVQVWDPEAFGGREAFLRQTGWLARACLASPPRPGVAAVRLPGQAGLARRRAALAEGVALHPGILESLAPHAERLGVPLPAARGVTPG</sequence>
<dbReference type="EMBL" id="VFRP01000007">
    <property type="protein sequence ID" value="TPE51432.1"/>
    <property type="molecule type" value="Genomic_DNA"/>
</dbReference>
<dbReference type="GO" id="GO:0016491">
    <property type="term" value="F:oxidoreductase activity"/>
    <property type="evidence" value="ECO:0007669"/>
    <property type="project" value="UniProtKB-KW"/>
</dbReference>
<name>A0A501WRI4_9RHOB</name>
<keyword evidence="2" id="KW-0560">Oxidoreductase</keyword>
<evidence type="ECO:0000256" key="2">
    <source>
        <dbReference type="ARBA" id="ARBA00023002"/>
    </source>
</evidence>
<dbReference type="AlphaFoldDB" id="A0A501WRI4"/>
<organism evidence="3 4">
    <name type="scientific">Amaricoccus solimangrovi</name>
    <dbReference type="NCBI Taxonomy" id="2589815"/>
    <lineage>
        <taxon>Bacteria</taxon>
        <taxon>Pseudomonadati</taxon>
        <taxon>Pseudomonadota</taxon>
        <taxon>Alphaproteobacteria</taxon>
        <taxon>Rhodobacterales</taxon>
        <taxon>Paracoccaceae</taxon>
        <taxon>Amaricoccus</taxon>
    </lineage>
</organism>
<dbReference type="InterPro" id="IPR043144">
    <property type="entry name" value="Mal/L-sulf/L-lact_DH-like_ah"/>
</dbReference>
<dbReference type="PANTHER" id="PTHR11091">
    <property type="entry name" value="OXIDOREDUCTASE-RELATED"/>
    <property type="match status" value="1"/>
</dbReference>
<dbReference type="Gene3D" id="3.30.1370.60">
    <property type="entry name" value="Hypothetical oxidoreductase yiak, domain 2"/>
    <property type="match status" value="1"/>
</dbReference>
<dbReference type="SUPFAM" id="SSF89733">
    <property type="entry name" value="L-sulfolactate dehydrogenase-like"/>
    <property type="match status" value="1"/>
</dbReference>
<dbReference type="Pfam" id="PF02615">
    <property type="entry name" value="Ldh_2"/>
    <property type="match status" value="1"/>
</dbReference>
<dbReference type="OrthoDB" id="9811519at2"/>
<evidence type="ECO:0000313" key="4">
    <source>
        <dbReference type="Proteomes" id="UP000319255"/>
    </source>
</evidence>
<keyword evidence="4" id="KW-1185">Reference proteome</keyword>
<evidence type="ECO:0000256" key="1">
    <source>
        <dbReference type="ARBA" id="ARBA00006056"/>
    </source>
</evidence>
<comment type="similarity">
    <text evidence="1">Belongs to the LDH2/MDH2 oxidoreductase family.</text>
</comment>
<dbReference type="Gene3D" id="1.10.1530.10">
    <property type="match status" value="1"/>
</dbReference>
<accession>A0A501WRI4</accession>
<dbReference type="PANTHER" id="PTHR11091:SF0">
    <property type="entry name" value="MALATE DEHYDROGENASE"/>
    <property type="match status" value="1"/>
</dbReference>
<protein>
    <submittedName>
        <fullName evidence="3">Ldh family oxidoreductase</fullName>
    </submittedName>
</protein>
<dbReference type="InterPro" id="IPR036111">
    <property type="entry name" value="Mal/L-sulfo/L-lacto_DH-like_sf"/>
</dbReference>
<dbReference type="Proteomes" id="UP000319255">
    <property type="component" value="Unassembled WGS sequence"/>
</dbReference>
<dbReference type="InterPro" id="IPR003767">
    <property type="entry name" value="Malate/L-lactate_DH-like"/>
</dbReference>
<gene>
    <name evidence="3" type="ORF">FJM51_09335</name>
</gene>
<reference evidence="3 4" key="1">
    <citation type="submission" date="2019-06" db="EMBL/GenBank/DDBJ databases">
        <title>A novel bacterium of genus Amaricoccus, isolated from marine sediment.</title>
        <authorList>
            <person name="Huang H."/>
            <person name="Mo K."/>
            <person name="Hu Y."/>
        </authorList>
    </citation>
    <scope>NUCLEOTIDE SEQUENCE [LARGE SCALE GENOMIC DNA]</scope>
    <source>
        <strain evidence="3 4">HB172011</strain>
    </source>
</reference>
<evidence type="ECO:0000313" key="3">
    <source>
        <dbReference type="EMBL" id="TPE51432.1"/>
    </source>
</evidence>
<dbReference type="RefSeq" id="WP_140453868.1">
    <property type="nucleotide sequence ID" value="NZ_VFRP01000007.1"/>
</dbReference>
<proteinExistence type="inferred from homology"/>
<dbReference type="InterPro" id="IPR043143">
    <property type="entry name" value="Mal/L-sulf/L-lact_DH-like_NADP"/>
</dbReference>